<feature type="compositionally biased region" description="Pro residues" evidence="1">
    <location>
        <begin position="830"/>
        <end position="839"/>
    </location>
</feature>
<feature type="compositionally biased region" description="Low complexity" evidence="1">
    <location>
        <begin position="468"/>
        <end position="532"/>
    </location>
</feature>
<dbReference type="GeneID" id="31361135"/>
<dbReference type="GO" id="GO:0005085">
    <property type="term" value="F:guanyl-nucleotide exchange factor activity"/>
    <property type="evidence" value="ECO:0007669"/>
    <property type="project" value="InterPro"/>
</dbReference>
<feature type="compositionally biased region" description="Pro residues" evidence="1">
    <location>
        <begin position="899"/>
        <end position="932"/>
    </location>
</feature>
<dbReference type="InterPro" id="IPR011993">
    <property type="entry name" value="PH-like_dom_sf"/>
</dbReference>
<dbReference type="CDD" id="cd00160">
    <property type="entry name" value="RhoGEF"/>
    <property type="match status" value="1"/>
</dbReference>
<feature type="compositionally biased region" description="Pro residues" evidence="1">
    <location>
        <begin position="631"/>
        <end position="655"/>
    </location>
</feature>
<reference evidence="4 5" key="1">
    <citation type="journal article" date="2011" name="Genome Res.">
        <title>Phylogeny-wide analysis of social amoeba genomes highlights ancient origins for complex intercellular communication.</title>
        <authorList>
            <person name="Heidel A.J."/>
            <person name="Lawal H.M."/>
            <person name="Felder M."/>
            <person name="Schilde C."/>
            <person name="Helps N.R."/>
            <person name="Tunggal B."/>
            <person name="Rivero F."/>
            <person name="John U."/>
            <person name="Schleicher M."/>
            <person name="Eichinger L."/>
            <person name="Platzer M."/>
            <person name="Noegel A.A."/>
            <person name="Schaap P."/>
            <person name="Gloeckner G."/>
        </authorList>
    </citation>
    <scope>NUCLEOTIDE SEQUENCE [LARGE SCALE GENOMIC DNA]</scope>
    <source>
        <strain evidence="5">ATCC 26659 / Pp 5 / PN500</strain>
    </source>
</reference>
<dbReference type="PANTHER" id="PTHR12673">
    <property type="entry name" value="FACIOGENITAL DYSPLASIA PROTEIN"/>
    <property type="match status" value="1"/>
</dbReference>
<evidence type="ECO:0000259" key="3">
    <source>
        <dbReference type="PROSITE" id="PS50010"/>
    </source>
</evidence>
<dbReference type="AlphaFoldDB" id="D3BAS0"/>
<gene>
    <name evidence="4" type="primary">gxcN</name>
    <name evidence="4" type="ORF">PPL_05651</name>
</gene>
<accession>D3BAS0</accession>
<evidence type="ECO:0000259" key="2">
    <source>
        <dbReference type="PROSITE" id="PS50003"/>
    </source>
</evidence>
<dbReference type="GO" id="GO:0005737">
    <property type="term" value="C:cytoplasm"/>
    <property type="evidence" value="ECO:0007669"/>
    <property type="project" value="TreeGrafter"/>
</dbReference>
<feature type="region of interest" description="Disordered" evidence="1">
    <location>
        <begin position="573"/>
        <end position="612"/>
    </location>
</feature>
<dbReference type="Gene3D" id="1.20.900.10">
    <property type="entry name" value="Dbl homology (DH) domain"/>
    <property type="match status" value="1"/>
</dbReference>
<feature type="domain" description="PH" evidence="2">
    <location>
        <begin position="298"/>
        <end position="394"/>
    </location>
</feature>
<keyword evidence="5" id="KW-1185">Reference proteome</keyword>
<dbReference type="InterPro" id="IPR001849">
    <property type="entry name" value="PH_domain"/>
</dbReference>
<dbReference type="Proteomes" id="UP000001396">
    <property type="component" value="Unassembled WGS sequence"/>
</dbReference>
<feature type="domain" description="DH" evidence="3">
    <location>
        <begin position="79"/>
        <end position="263"/>
    </location>
</feature>
<comment type="caution">
    <text evidence="4">The sequence shown here is derived from an EMBL/GenBank/DDBJ whole genome shotgun (WGS) entry which is preliminary data.</text>
</comment>
<feature type="region of interest" description="Disordered" evidence="1">
    <location>
        <begin position="624"/>
        <end position="665"/>
    </location>
</feature>
<dbReference type="RefSeq" id="XP_020433774.1">
    <property type="nucleotide sequence ID" value="XM_020576525.1"/>
</dbReference>
<feature type="compositionally biased region" description="Low complexity" evidence="1">
    <location>
        <begin position="840"/>
        <end position="889"/>
    </location>
</feature>
<feature type="compositionally biased region" description="Low complexity" evidence="1">
    <location>
        <begin position="814"/>
        <end position="829"/>
    </location>
</feature>
<dbReference type="SMART" id="SM00325">
    <property type="entry name" value="RhoGEF"/>
    <property type="match status" value="1"/>
</dbReference>
<organism evidence="4 5">
    <name type="scientific">Heterostelium pallidum (strain ATCC 26659 / Pp 5 / PN500)</name>
    <name type="common">Cellular slime mold</name>
    <name type="synonym">Polysphondylium pallidum</name>
    <dbReference type="NCBI Taxonomy" id="670386"/>
    <lineage>
        <taxon>Eukaryota</taxon>
        <taxon>Amoebozoa</taxon>
        <taxon>Evosea</taxon>
        <taxon>Eumycetozoa</taxon>
        <taxon>Dictyostelia</taxon>
        <taxon>Acytosteliales</taxon>
        <taxon>Acytosteliaceae</taxon>
        <taxon>Heterostelium</taxon>
    </lineage>
</organism>
<evidence type="ECO:0000256" key="1">
    <source>
        <dbReference type="SAM" id="MobiDB-lite"/>
    </source>
</evidence>
<name>D3BAS0_HETP5</name>
<feature type="region of interest" description="Disordered" evidence="1">
    <location>
        <begin position="795"/>
        <end position="932"/>
    </location>
</feature>
<feature type="compositionally biased region" description="Low complexity" evidence="1">
    <location>
        <begin position="685"/>
        <end position="721"/>
    </location>
</feature>
<evidence type="ECO:0000313" key="5">
    <source>
        <dbReference type="Proteomes" id="UP000001396"/>
    </source>
</evidence>
<dbReference type="EMBL" id="ADBJ01000025">
    <property type="protein sequence ID" value="EFA81657.1"/>
    <property type="molecule type" value="Genomic_DNA"/>
</dbReference>
<dbReference type="STRING" id="670386.D3BAS0"/>
<dbReference type="SUPFAM" id="SSF50729">
    <property type="entry name" value="PH domain-like"/>
    <property type="match status" value="1"/>
</dbReference>
<dbReference type="SUPFAM" id="SSF48065">
    <property type="entry name" value="DBL homology domain (DH-domain)"/>
    <property type="match status" value="1"/>
</dbReference>
<protein>
    <submittedName>
        <fullName evidence="4">Pleckstrin domain-containing protein</fullName>
    </submittedName>
</protein>
<dbReference type="InterPro" id="IPR051092">
    <property type="entry name" value="FYVE_RhoGEF_PH"/>
</dbReference>
<proteinExistence type="predicted"/>
<dbReference type="OMA" id="SHACHDE"/>
<dbReference type="PROSITE" id="PS50010">
    <property type="entry name" value="DH_2"/>
    <property type="match status" value="1"/>
</dbReference>
<dbReference type="PROSITE" id="PS50003">
    <property type="entry name" value="PH_DOMAIN"/>
    <property type="match status" value="1"/>
</dbReference>
<dbReference type="InterPro" id="IPR000219">
    <property type="entry name" value="DH_dom"/>
</dbReference>
<dbReference type="Pfam" id="PF00621">
    <property type="entry name" value="RhoGEF"/>
    <property type="match status" value="1"/>
</dbReference>
<feature type="compositionally biased region" description="Pro residues" evidence="1">
    <location>
        <begin position="587"/>
        <end position="597"/>
    </location>
</feature>
<dbReference type="InParanoid" id="D3BAS0"/>
<evidence type="ECO:0000313" key="4">
    <source>
        <dbReference type="EMBL" id="EFA81657.1"/>
    </source>
</evidence>
<feature type="region of interest" description="Disordered" evidence="1">
    <location>
        <begin position="424"/>
        <end position="558"/>
    </location>
</feature>
<feature type="region of interest" description="Disordered" evidence="1">
    <location>
        <begin position="679"/>
        <end position="754"/>
    </location>
</feature>
<sequence length="932" mass="103189">MNELDIHDYIVTLYISSMYSSFTTHRAEIIKMKDDKDDISSGNSTDDSISDSCSLILEEDVGDTSHMTPEEIILKKERIRQQAVNEIVKTETSYIRDLKLIVKLFIEPIRGKITSNEFNDVFGCVEGILTIHRDLIGDFEGIPTKQPYLQNIGEVLFRLFSNDEFTKLYVSFCKNQTNCNNTFEKLKNNSKAFANAIEKANESHLSRGLSFSMLIIKPIQRITKYPLLLKSLVENTPHDYYDVRYIHNAYSKINFVLDEVNTQKRILDEILYDKNRLKDIENSLCFEDVKWTESRNRKVVKEGLSSKGLEKEYLRCILFNDVLILAKNKKKMANVKTIITLNRVIVRNVMEEQYGATRGFEMLLLDKKDKILKFYYNNENEKNEWFEQIYLYTNRIADPAVITEVAAGSLKGVKGLSSVGGYPFNQSSGSLREQPRRPPPPSVHDIFRRSSGSDSAVPISVDENNNFMSPPQMLSPPSLNGSSSSTISNGSQCSSGSPTPVSSTNSTPTITPSQSSTSVSSATRSNSTSNFSRAYSVPSFTSTNEEMKPNPKKMPPTISSITLTSIDVVEKELSPNNVPSGSERYRPPVPPRAPTPTTPNSGTQSPVPPQMMEQYDNLDSAFELNSKGKMAPPPPPLPSRITLQPPPFLPTPPPLCQSTPPSAFSTSYTSLAEISLLPIPPPPSISSGPSPRASPRSPRSPRSIPNIYSNNTTNISNNRLPSYPPPPLPTTASSGQFPPSYPPPPPMNTNNNFKPKAMMPTSTSNSVFKKPAPPINHPIHSNSMESLTSINSLSTSSMSAFQRPKSTNNHSAVPPTTTTTTTPIKNMTPPIMPAPPPIQATPLPSIYNKFTNINNQQQNNNNNNNNTSNNFNKNTVQQQLQQQQQQQQLSNNGMGNGRLPPPPPKSTPIPSNKPPASPGSFKLPPPPKIHSS</sequence>
<dbReference type="InterPro" id="IPR035899">
    <property type="entry name" value="DBL_dom_sf"/>
</dbReference>
<dbReference type="Gene3D" id="2.30.29.30">
    <property type="entry name" value="Pleckstrin-homology domain (PH domain)/Phosphotyrosine-binding domain (PTB)"/>
    <property type="match status" value="1"/>
</dbReference>
<dbReference type="PANTHER" id="PTHR12673:SF159">
    <property type="entry name" value="LD03170P"/>
    <property type="match status" value="1"/>
</dbReference>